<organism evidence="1 2">
    <name type="scientific">Thiovibrio frasassiensis</name>
    <dbReference type="NCBI Taxonomy" id="2984131"/>
    <lineage>
        <taxon>Bacteria</taxon>
        <taxon>Pseudomonadati</taxon>
        <taxon>Thermodesulfobacteriota</taxon>
        <taxon>Desulfobulbia</taxon>
        <taxon>Desulfobulbales</taxon>
        <taxon>Thiovibrionaceae</taxon>
        <taxon>Thiovibrio</taxon>
    </lineage>
</organism>
<reference evidence="1" key="1">
    <citation type="journal article" date="2022" name="bioRxiv">
        <title>Thiovibrio frasassiensisgen. nov., sp. nov., an autotrophic, elemental sulfur disproportionating bacterium isolated from sulfidic karst sediment, and proposal of Thiovibrionaceae fam. nov.</title>
        <authorList>
            <person name="Aronson H."/>
            <person name="Thomas C."/>
            <person name="Bhattacharyya M."/>
            <person name="Eckstein S."/>
            <person name="Jensen S."/>
            <person name="Barco R."/>
            <person name="Macalady J."/>
            <person name="Amend J."/>
        </authorList>
    </citation>
    <scope>NUCLEOTIDE SEQUENCE</scope>
    <source>
        <strain evidence="1">RS19-109</strain>
    </source>
</reference>
<dbReference type="InterPro" id="IPR014057">
    <property type="entry name" value="HI1420"/>
</dbReference>
<sequence length="102" mass="11294">MREMTHYEKDLSEWLKDPDNAAEYLTASIEEGDKDTMLLALRRIAQAQGGMALVAEKAQVPRESLYRALSLRGNPALSNLLAILHGMGLKMTIQPEKRVAAA</sequence>
<protein>
    <submittedName>
        <fullName evidence="1">Addiction module antidote protein</fullName>
    </submittedName>
</protein>
<proteinExistence type="predicted"/>
<gene>
    <name evidence="1" type="ORF">OLX77_03080</name>
</gene>
<comment type="caution">
    <text evidence="1">The sequence shown here is derived from an EMBL/GenBank/DDBJ whole genome shotgun (WGS) entry which is preliminary data.</text>
</comment>
<dbReference type="RefSeq" id="WP_307632117.1">
    <property type="nucleotide sequence ID" value="NZ_JAPHEH010000001.1"/>
</dbReference>
<dbReference type="PANTHER" id="PTHR40275:SF1">
    <property type="entry name" value="SSL7038 PROTEIN"/>
    <property type="match status" value="1"/>
</dbReference>
<accession>A0A9X4MCY9</accession>
<evidence type="ECO:0000313" key="2">
    <source>
        <dbReference type="Proteomes" id="UP001154240"/>
    </source>
</evidence>
<keyword evidence="2" id="KW-1185">Reference proteome</keyword>
<dbReference type="NCBIfam" id="TIGR02684">
    <property type="entry name" value="dnstrm_HI1420"/>
    <property type="match status" value="1"/>
</dbReference>
<dbReference type="Proteomes" id="UP001154240">
    <property type="component" value="Unassembled WGS sequence"/>
</dbReference>
<reference evidence="1" key="2">
    <citation type="submission" date="2022-10" db="EMBL/GenBank/DDBJ databases">
        <authorList>
            <person name="Aronson H.S."/>
        </authorList>
    </citation>
    <scope>NUCLEOTIDE SEQUENCE</scope>
    <source>
        <strain evidence="1">RS19-109</strain>
    </source>
</reference>
<evidence type="ECO:0000313" key="1">
    <source>
        <dbReference type="EMBL" id="MDG4475141.1"/>
    </source>
</evidence>
<dbReference type="AlphaFoldDB" id="A0A9X4MCY9"/>
<dbReference type="PANTHER" id="PTHR40275">
    <property type="entry name" value="SSL7038 PROTEIN"/>
    <property type="match status" value="1"/>
</dbReference>
<dbReference type="Pfam" id="PF21716">
    <property type="entry name" value="dnstrm_HI1420"/>
    <property type="match status" value="1"/>
</dbReference>
<name>A0A9X4MCY9_9BACT</name>
<dbReference type="EMBL" id="JAPHEH010000001">
    <property type="protein sequence ID" value="MDG4475141.1"/>
    <property type="molecule type" value="Genomic_DNA"/>
</dbReference>